<evidence type="ECO:0000256" key="6">
    <source>
        <dbReference type="SAM" id="MobiDB-lite"/>
    </source>
</evidence>
<dbReference type="Pfam" id="PF08879">
    <property type="entry name" value="WRC"/>
    <property type="match status" value="2"/>
</dbReference>
<dbReference type="SMART" id="SM00951">
    <property type="entry name" value="QLQ"/>
    <property type="match status" value="1"/>
</dbReference>
<evidence type="ECO:0000256" key="4">
    <source>
        <dbReference type="PROSITE-ProRule" id="PRU01002"/>
    </source>
</evidence>
<evidence type="ECO:0000256" key="1">
    <source>
        <dbReference type="ARBA" id="ARBA00004123"/>
    </source>
</evidence>
<reference evidence="9" key="1">
    <citation type="submission" date="2022-04" db="EMBL/GenBank/DDBJ databases">
        <title>Carnegiea gigantea Genome sequencing and assembly v2.</title>
        <authorList>
            <person name="Copetti D."/>
            <person name="Sanderson M.J."/>
            <person name="Burquez A."/>
            <person name="Wojciechowski M.F."/>
        </authorList>
    </citation>
    <scope>NUCLEOTIDE SEQUENCE</scope>
    <source>
        <strain evidence="9">SGP5-SGP5p</strain>
        <tissue evidence="9">Aerial part</tissue>
    </source>
</reference>
<dbReference type="AlphaFoldDB" id="A0A9Q1KX01"/>
<evidence type="ECO:0000313" key="9">
    <source>
        <dbReference type="EMBL" id="KAJ8450137.1"/>
    </source>
</evidence>
<dbReference type="GO" id="GO:0005634">
    <property type="term" value="C:nucleus"/>
    <property type="evidence" value="ECO:0007669"/>
    <property type="project" value="UniProtKB-SubCell"/>
</dbReference>
<dbReference type="PANTHER" id="PTHR31602:SF8">
    <property type="entry name" value="GROWTH-REGULATING FACTOR 5"/>
    <property type="match status" value="1"/>
</dbReference>
<dbReference type="InterPro" id="IPR014978">
    <property type="entry name" value="Gln-Leu-Gln_QLQ"/>
</dbReference>
<evidence type="ECO:0000259" key="7">
    <source>
        <dbReference type="PROSITE" id="PS51666"/>
    </source>
</evidence>
<evidence type="ECO:0000259" key="8">
    <source>
        <dbReference type="PROSITE" id="PS51667"/>
    </source>
</evidence>
<evidence type="ECO:0000256" key="2">
    <source>
        <dbReference type="ARBA" id="ARBA00008122"/>
    </source>
</evidence>
<sequence length="484" mass="54294">MVPLFSTPQGKWKGSDRKSEEYDKWRVKIEKQSKTEEDESPPSINLDLGIGGPSTSRSDYHHRLKNNPCNTARDVKVEPDDDADDQVIVVEERERGKKQRNRKCSVACFTEQQLEEFKAQLVIFKHMLSGLPVPIQLLLPIWRCFPSSVSPLYCDLRRRKPSYSVFDWHLLAILSRLSNCGFNNPYLMDPEPGRCRRTDGKKWRCHHAVVPNQKYCERHMHRGSKRSRKLVEGSTQASINPGSLNLVNTNPKNAPSNEHRIKFLENLNQKPLPPTHQNPMSSYSSVRGSIEAKNSPTRVMIRVPSLTSSAKFNENDEQKNAGRHNSIMKDRIAGISLSSGLDFSPKSVLQGGQKCAQITNPKNDPNAEAGRCRRTDGKKWRCYKSVLPDQKYCARHINRGTKRAMALSASGDAASDVKFSGPEEAEMSKHQNNSLNAPLTISLGDPRHSTSQDSVAHKGENSSTSETTISDDSADILDKIVLSP</sequence>
<keyword evidence="10" id="KW-1185">Reference proteome</keyword>
<feature type="domain" description="QLQ" evidence="7">
    <location>
        <begin position="108"/>
        <end position="143"/>
    </location>
</feature>
<dbReference type="GO" id="GO:0099402">
    <property type="term" value="P:plant organ development"/>
    <property type="evidence" value="ECO:0007669"/>
    <property type="project" value="UniProtKB-ARBA"/>
</dbReference>
<keyword evidence="5" id="KW-0804">Transcription</keyword>
<dbReference type="PROSITE" id="PS51666">
    <property type="entry name" value="QLQ"/>
    <property type="match status" value="1"/>
</dbReference>
<keyword evidence="5" id="KW-0010">Activator</keyword>
<feature type="region of interest" description="Disordered" evidence="6">
    <location>
        <begin position="219"/>
        <end position="249"/>
    </location>
</feature>
<feature type="compositionally biased region" description="Low complexity" evidence="6">
    <location>
        <begin position="462"/>
        <end position="471"/>
    </location>
</feature>
<dbReference type="GO" id="GO:0006351">
    <property type="term" value="P:DNA-templated transcription"/>
    <property type="evidence" value="ECO:0007669"/>
    <property type="project" value="UniProtKB-UniRule"/>
</dbReference>
<dbReference type="Pfam" id="PF08880">
    <property type="entry name" value="QLQ"/>
    <property type="match status" value="1"/>
</dbReference>
<dbReference type="PANTHER" id="PTHR31602">
    <property type="entry name" value="GROWTH-REGULATING FACTOR 5"/>
    <property type="match status" value="1"/>
</dbReference>
<dbReference type="Proteomes" id="UP001153076">
    <property type="component" value="Unassembled WGS sequence"/>
</dbReference>
<comment type="function">
    <text evidence="5">Transcription activator.</text>
</comment>
<accession>A0A9Q1KX01</accession>
<evidence type="ECO:0000313" key="10">
    <source>
        <dbReference type="Proteomes" id="UP001153076"/>
    </source>
</evidence>
<keyword evidence="3 5" id="KW-0539">Nucleus</keyword>
<feature type="domain" description="WRC" evidence="8">
    <location>
        <begin position="366"/>
        <end position="410"/>
    </location>
</feature>
<dbReference type="EMBL" id="JAKOGI010000017">
    <property type="protein sequence ID" value="KAJ8450137.1"/>
    <property type="molecule type" value="Genomic_DNA"/>
</dbReference>
<proteinExistence type="inferred from homology"/>
<comment type="caution">
    <text evidence="4">Lacks conserved residue(s) required for the propagation of feature annotation.</text>
</comment>
<evidence type="ECO:0000256" key="5">
    <source>
        <dbReference type="RuleBase" id="RU367127"/>
    </source>
</evidence>
<feature type="region of interest" description="Disordered" evidence="6">
    <location>
        <begin position="1"/>
        <end position="77"/>
    </location>
</feature>
<dbReference type="GO" id="GO:0005524">
    <property type="term" value="F:ATP binding"/>
    <property type="evidence" value="ECO:0007669"/>
    <property type="project" value="UniProtKB-UniRule"/>
</dbReference>
<dbReference type="GO" id="GO:0006355">
    <property type="term" value="P:regulation of DNA-templated transcription"/>
    <property type="evidence" value="ECO:0007669"/>
    <property type="project" value="InterPro"/>
</dbReference>
<comment type="caution">
    <text evidence="9">The sequence shown here is derived from an EMBL/GenBank/DDBJ whole genome shotgun (WGS) entry which is preliminary data.</text>
</comment>
<dbReference type="PROSITE" id="PS51667">
    <property type="entry name" value="WRC"/>
    <property type="match status" value="2"/>
</dbReference>
<dbReference type="OrthoDB" id="1103109at2759"/>
<feature type="region of interest" description="Disordered" evidence="6">
    <location>
        <begin position="409"/>
        <end position="475"/>
    </location>
</feature>
<dbReference type="InterPro" id="IPR031137">
    <property type="entry name" value="GRF"/>
</dbReference>
<feature type="compositionally biased region" description="Basic residues" evidence="6">
    <location>
        <begin position="219"/>
        <end position="228"/>
    </location>
</feature>
<organism evidence="9 10">
    <name type="scientific">Carnegiea gigantea</name>
    <dbReference type="NCBI Taxonomy" id="171969"/>
    <lineage>
        <taxon>Eukaryota</taxon>
        <taxon>Viridiplantae</taxon>
        <taxon>Streptophyta</taxon>
        <taxon>Embryophyta</taxon>
        <taxon>Tracheophyta</taxon>
        <taxon>Spermatophyta</taxon>
        <taxon>Magnoliopsida</taxon>
        <taxon>eudicotyledons</taxon>
        <taxon>Gunneridae</taxon>
        <taxon>Pentapetalae</taxon>
        <taxon>Caryophyllales</taxon>
        <taxon>Cactineae</taxon>
        <taxon>Cactaceae</taxon>
        <taxon>Cactoideae</taxon>
        <taxon>Echinocereeae</taxon>
        <taxon>Carnegiea</taxon>
    </lineage>
</organism>
<comment type="similarity">
    <text evidence="2 5">Belongs to the GRF family.</text>
</comment>
<dbReference type="InterPro" id="IPR014977">
    <property type="entry name" value="WRC_dom"/>
</dbReference>
<comment type="domain">
    <text evidence="5">The QLQ domain and WRC domain may be involved in protein-protein interaction and DNA-binding, respectively.</text>
</comment>
<name>A0A9Q1KX01_9CARY</name>
<feature type="compositionally biased region" description="Basic and acidic residues" evidence="6">
    <location>
        <begin position="13"/>
        <end position="35"/>
    </location>
</feature>
<feature type="compositionally biased region" description="Basic and acidic residues" evidence="6">
    <location>
        <begin position="445"/>
        <end position="460"/>
    </location>
</feature>
<gene>
    <name evidence="9" type="ORF">Cgig2_033331</name>
</gene>
<feature type="compositionally biased region" description="Polar residues" evidence="6">
    <location>
        <begin position="430"/>
        <end position="439"/>
    </location>
</feature>
<feature type="domain" description="WRC" evidence="8">
    <location>
        <begin position="189"/>
        <end position="233"/>
    </location>
</feature>
<keyword evidence="5" id="KW-0805">Transcription regulation</keyword>
<comment type="subcellular location">
    <subcellularLocation>
        <location evidence="1 5">Nucleus</location>
    </subcellularLocation>
</comment>
<feature type="compositionally biased region" description="Polar residues" evidence="6">
    <location>
        <begin position="233"/>
        <end position="249"/>
    </location>
</feature>
<evidence type="ECO:0000256" key="3">
    <source>
        <dbReference type="ARBA" id="ARBA00023242"/>
    </source>
</evidence>
<protein>
    <recommendedName>
        <fullName evidence="5">Growth-regulating factor</fullName>
    </recommendedName>
</protein>